<proteinExistence type="inferred from homology"/>
<evidence type="ECO:0000256" key="4">
    <source>
        <dbReference type="ARBA" id="ARBA00022490"/>
    </source>
</evidence>
<keyword evidence="4 7" id="KW-0963">Cytoplasm</keyword>
<keyword evidence="6 7" id="KW-0648">Protein biosynthesis</keyword>
<dbReference type="SMART" id="SM00841">
    <property type="entry name" value="Elong-fact-P_C"/>
    <property type="match status" value="1"/>
</dbReference>
<dbReference type="SMART" id="SM01185">
    <property type="entry name" value="EFP"/>
    <property type="match status" value="1"/>
</dbReference>
<dbReference type="InterPro" id="IPR015365">
    <property type="entry name" value="Elong-fact-P_C"/>
</dbReference>
<dbReference type="SUPFAM" id="SSF50249">
    <property type="entry name" value="Nucleic acid-binding proteins"/>
    <property type="match status" value="2"/>
</dbReference>
<dbReference type="InterPro" id="IPR014722">
    <property type="entry name" value="Rib_uL2_dom2"/>
</dbReference>
<comment type="function">
    <text evidence="7">Involved in peptide bond synthesis. Stimulates efficient translation and peptide-bond synthesis on native or reconstituted 70S ribosomes in vitro. Probably functions indirectly by altering the affinity of the ribosome for aminoacyl-tRNA, thus increasing their reactivity as acceptors for peptidyl transferase.</text>
</comment>
<dbReference type="AlphaFoldDB" id="A0A2M6WDP4"/>
<dbReference type="Proteomes" id="UP000228809">
    <property type="component" value="Unassembled WGS sequence"/>
</dbReference>
<dbReference type="EMBL" id="PFBJ01000018">
    <property type="protein sequence ID" value="PIT90920.1"/>
    <property type="molecule type" value="Genomic_DNA"/>
</dbReference>
<evidence type="ECO:0000259" key="9">
    <source>
        <dbReference type="SMART" id="SM00841"/>
    </source>
</evidence>
<evidence type="ECO:0000259" key="10">
    <source>
        <dbReference type="SMART" id="SM01185"/>
    </source>
</evidence>
<dbReference type="PIRSF" id="PIRSF005901">
    <property type="entry name" value="EF-P"/>
    <property type="match status" value="1"/>
</dbReference>
<evidence type="ECO:0000313" key="12">
    <source>
        <dbReference type="Proteomes" id="UP000228809"/>
    </source>
</evidence>
<comment type="caution">
    <text evidence="11">The sequence shown here is derived from an EMBL/GenBank/DDBJ whole genome shotgun (WGS) entry which is preliminary data.</text>
</comment>
<evidence type="ECO:0000256" key="5">
    <source>
        <dbReference type="ARBA" id="ARBA00022768"/>
    </source>
</evidence>
<reference evidence="12" key="1">
    <citation type="submission" date="2017-09" db="EMBL/GenBank/DDBJ databases">
        <title>Depth-based differentiation of microbial function through sediment-hosted aquifers and enrichment of novel symbionts in the deep terrestrial subsurface.</title>
        <authorList>
            <person name="Probst A.J."/>
            <person name="Ladd B."/>
            <person name="Jarett J.K."/>
            <person name="Geller-Mcgrath D.E."/>
            <person name="Sieber C.M.K."/>
            <person name="Emerson J.B."/>
            <person name="Anantharaman K."/>
            <person name="Thomas B.C."/>
            <person name="Malmstrom R."/>
            <person name="Stieglmeier M."/>
            <person name="Klingl A."/>
            <person name="Woyke T."/>
            <person name="Ryan C.M."/>
            <person name="Banfield J.F."/>
        </authorList>
    </citation>
    <scope>NUCLEOTIDE SEQUENCE [LARGE SCALE GENOMIC DNA]</scope>
</reference>
<dbReference type="Pfam" id="PF08207">
    <property type="entry name" value="EFP_N"/>
    <property type="match status" value="1"/>
</dbReference>
<comment type="similarity">
    <text evidence="3 7">Belongs to the elongation factor P family.</text>
</comment>
<dbReference type="FunFam" id="2.30.30.30:FF:000003">
    <property type="entry name" value="Elongation factor P"/>
    <property type="match status" value="1"/>
</dbReference>
<dbReference type="NCBIfam" id="TIGR00038">
    <property type="entry name" value="efp"/>
    <property type="match status" value="1"/>
</dbReference>
<dbReference type="InterPro" id="IPR012340">
    <property type="entry name" value="NA-bd_OB-fold"/>
</dbReference>
<evidence type="ECO:0000256" key="7">
    <source>
        <dbReference type="HAMAP-Rule" id="MF_00141"/>
    </source>
</evidence>
<dbReference type="CDD" id="cd05794">
    <property type="entry name" value="S1_EF-P_repeat_2"/>
    <property type="match status" value="1"/>
</dbReference>
<evidence type="ECO:0000313" key="11">
    <source>
        <dbReference type="EMBL" id="PIT90920.1"/>
    </source>
</evidence>
<dbReference type="Pfam" id="PF09285">
    <property type="entry name" value="Elong-fact-P_C"/>
    <property type="match status" value="1"/>
</dbReference>
<dbReference type="UniPathway" id="UPA00345"/>
<dbReference type="Gene3D" id="2.40.50.140">
    <property type="entry name" value="Nucleic acid-binding proteins"/>
    <property type="match status" value="2"/>
</dbReference>
<keyword evidence="5 7" id="KW-0251">Elongation factor</keyword>
<feature type="domain" description="Elongation factor P C-terminal" evidence="9">
    <location>
        <begin position="130"/>
        <end position="185"/>
    </location>
</feature>
<name>A0A2M6WDP4_9BACT</name>
<dbReference type="GO" id="GO:0043043">
    <property type="term" value="P:peptide biosynthetic process"/>
    <property type="evidence" value="ECO:0007669"/>
    <property type="project" value="InterPro"/>
</dbReference>
<dbReference type="PANTHER" id="PTHR30053:SF12">
    <property type="entry name" value="ELONGATION FACTOR P (EF-P) FAMILY PROTEIN"/>
    <property type="match status" value="1"/>
</dbReference>
<comment type="pathway">
    <text evidence="2 7">Protein biosynthesis; polypeptide chain elongation.</text>
</comment>
<evidence type="ECO:0000256" key="6">
    <source>
        <dbReference type="ARBA" id="ARBA00022917"/>
    </source>
</evidence>
<evidence type="ECO:0000256" key="3">
    <source>
        <dbReference type="ARBA" id="ARBA00009479"/>
    </source>
</evidence>
<comment type="subcellular location">
    <subcellularLocation>
        <location evidence="1 7">Cytoplasm</location>
    </subcellularLocation>
</comment>
<dbReference type="Gene3D" id="2.30.30.30">
    <property type="match status" value="1"/>
</dbReference>
<feature type="domain" description="Translation elongation factor P/YeiP central" evidence="10">
    <location>
        <begin position="67"/>
        <end position="122"/>
    </location>
</feature>
<dbReference type="NCBIfam" id="NF001810">
    <property type="entry name" value="PRK00529.1"/>
    <property type="match status" value="1"/>
</dbReference>
<sequence length="189" mass="21216">MLNYNEIQSKKTIILDGEPYIVLSAQTVKKQRQKPTNQTKLKNLVTGSVVERTFHQSDKVDEADIEKREVKYLYSNKGESWFCNPNKPSDRFLIDAELISDSLPYMKENEVVEALVFDEKIIGVSIPIKVDLKVTEAPPAVRGDTAQGGTKQVVLETGATTITPLFINEGDVIRINTETGEYVERVGKK</sequence>
<protein>
    <recommendedName>
        <fullName evidence="7 8">Elongation factor P</fullName>
        <shortName evidence="7">EF-P</shortName>
    </recommendedName>
</protein>
<evidence type="ECO:0000256" key="1">
    <source>
        <dbReference type="ARBA" id="ARBA00004496"/>
    </source>
</evidence>
<dbReference type="PANTHER" id="PTHR30053">
    <property type="entry name" value="ELONGATION FACTOR P"/>
    <property type="match status" value="1"/>
</dbReference>
<dbReference type="InterPro" id="IPR008991">
    <property type="entry name" value="Translation_prot_SH3-like_sf"/>
</dbReference>
<dbReference type="GO" id="GO:0005829">
    <property type="term" value="C:cytosol"/>
    <property type="evidence" value="ECO:0007669"/>
    <property type="project" value="UniProtKB-ARBA"/>
</dbReference>
<dbReference type="InterPro" id="IPR020599">
    <property type="entry name" value="Transl_elong_fac_P/YeiP"/>
</dbReference>
<dbReference type="InterPro" id="IPR011768">
    <property type="entry name" value="Transl_elongation_fac_P"/>
</dbReference>
<dbReference type="GO" id="GO:0003746">
    <property type="term" value="F:translation elongation factor activity"/>
    <property type="evidence" value="ECO:0007669"/>
    <property type="project" value="UniProtKB-UniRule"/>
</dbReference>
<evidence type="ECO:0000256" key="8">
    <source>
        <dbReference type="NCBIfam" id="TIGR00038"/>
    </source>
</evidence>
<evidence type="ECO:0000256" key="2">
    <source>
        <dbReference type="ARBA" id="ARBA00004815"/>
    </source>
</evidence>
<dbReference type="InterPro" id="IPR013185">
    <property type="entry name" value="Transl_elong_KOW-like"/>
</dbReference>
<dbReference type="SUPFAM" id="SSF50104">
    <property type="entry name" value="Translation proteins SH3-like domain"/>
    <property type="match status" value="1"/>
</dbReference>
<organism evidence="11 12">
    <name type="scientific">Candidatus Kaiserbacteria bacterium CG10_big_fil_rev_8_21_14_0_10_49_17</name>
    <dbReference type="NCBI Taxonomy" id="1974609"/>
    <lineage>
        <taxon>Bacteria</taxon>
        <taxon>Candidatus Kaiseribacteriota</taxon>
    </lineage>
</organism>
<accession>A0A2M6WDP4</accession>
<dbReference type="FunFam" id="2.40.50.140:FF:000004">
    <property type="entry name" value="Elongation factor P"/>
    <property type="match status" value="1"/>
</dbReference>
<gene>
    <name evidence="7 11" type="primary">efp</name>
    <name evidence="11" type="ORF">COU17_03105</name>
</gene>
<dbReference type="HAMAP" id="MF_00141">
    <property type="entry name" value="EF_P"/>
    <property type="match status" value="1"/>
</dbReference>
<dbReference type="InterPro" id="IPR001059">
    <property type="entry name" value="Transl_elong_P/YeiP_cen"/>
</dbReference>